<protein>
    <submittedName>
        <fullName evidence="2">Regulator</fullName>
    </submittedName>
</protein>
<keyword evidence="1" id="KW-0802">TPR repeat</keyword>
<dbReference type="PANTHER" id="PTHR47691">
    <property type="entry name" value="REGULATOR-RELATED"/>
    <property type="match status" value="1"/>
</dbReference>
<gene>
    <name evidence="2" type="ORF">DMT42_26970</name>
</gene>
<proteinExistence type="predicted"/>
<dbReference type="EMBL" id="CP029788">
    <property type="protein sequence ID" value="AWT45567.1"/>
    <property type="molecule type" value="Genomic_DNA"/>
</dbReference>
<dbReference type="SUPFAM" id="SSF52540">
    <property type="entry name" value="P-loop containing nucleoside triphosphate hydrolases"/>
    <property type="match status" value="1"/>
</dbReference>
<dbReference type="Pfam" id="PF13176">
    <property type="entry name" value="TPR_7"/>
    <property type="match status" value="1"/>
</dbReference>
<keyword evidence="3" id="KW-1185">Reference proteome</keyword>
<evidence type="ECO:0000256" key="1">
    <source>
        <dbReference type="PROSITE-ProRule" id="PRU00339"/>
    </source>
</evidence>
<dbReference type="InterPro" id="IPR027417">
    <property type="entry name" value="P-loop_NTPase"/>
</dbReference>
<name>A0A2U9P7P6_STRAS</name>
<dbReference type="Proteomes" id="UP000247634">
    <property type="component" value="Chromosome"/>
</dbReference>
<feature type="repeat" description="TPR" evidence="1">
    <location>
        <begin position="662"/>
        <end position="695"/>
    </location>
</feature>
<dbReference type="InterPro" id="IPR011990">
    <property type="entry name" value="TPR-like_helical_dom_sf"/>
</dbReference>
<reference evidence="2 3" key="1">
    <citation type="submission" date="2018-06" db="EMBL/GenBank/DDBJ databases">
        <title>The complete genome sequence of a nosiheptide producer Streptomyces actuosus ATCC 25421: deducing the ability of producing a new class III lantibiotics.</title>
        <authorList>
            <person name="Liu W."/>
            <person name="Sun F."/>
            <person name="Hu Y."/>
        </authorList>
    </citation>
    <scope>NUCLEOTIDE SEQUENCE [LARGE SCALE GENOMIC DNA]</scope>
    <source>
        <strain evidence="2 3">ATCC 25421</strain>
    </source>
</reference>
<feature type="repeat" description="TPR" evidence="1">
    <location>
        <begin position="702"/>
        <end position="735"/>
    </location>
</feature>
<dbReference type="InterPro" id="IPR019734">
    <property type="entry name" value="TPR_rpt"/>
</dbReference>
<dbReference type="SMART" id="SM00028">
    <property type="entry name" value="TPR"/>
    <property type="match status" value="5"/>
</dbReference>
<sequence length="797" mass="85678">MRAALLAALAEGAGGDGGRRAVEWLALAVGLAAGASVQDIANAAKDQTRTDAVREWGEAVSDLLAADSRIAGAVAAAMERHAPGSGNAWYGGDHTDFRGGMFLREVVGVQVVIQPSGAAAPEAMSSLPPRPAGFTGRGDETDALLRALDPTAAPRSPDCATVLVTAVSGLGGIGKTALAVETAHLAREKGWFPGGELFVDLHGYDDDPVSADLALQSLLRALGVPSEHIPATADDRAVLYRSVLAGRARERGPVLVLADNASSPDQVRPLIPGDTRHRVLVTSRDRLPQLGARLVPLDQLTPEAAYELLALALRIADPDDSRVTDDPDAAERLAALCGHLPLALQIAAALLAEDPDRPVAELVAEFAAAHDRLDPLDDGDRSVRAAFDLSYRRLPPEQARLLRLLALAPGPEVSDEVATALVGAEAPPLRDLRALARAHLVERGSGRGWWRLHDLVRAFGAGVVAGDASLREEGEAARERVLGFYCRWAAAADARLRWLPGRAEPERFADRGRALAWLDSERAGLVAAALWSREERYADTVVGLALCLWTYLDWRRYFDDLIMISRAAQEAAHRAGDRYNEAATWNNLGLALRDTGRVEEAIDAHTRARDLFQAAGNRHAEAMAWNNLGLALQKAGRVEEAIDAHTRDLDLCQAAGDRHNEAMAWDNLGLALREAGRVEEAIDAHTRARDLHHADGGRHAEAMAWNNLGVALAEVGRVEEAINAFSKDLEICGEFEDWYGAGQTLENLALAYEVANRLADVRACWLQAADAYTRANAPTEAARARIWADELPYRPHS</sequence>
<dbReference type="SUPFAM" id="SSF48452">
    <property type="entry name" value="TPR-like"/>
    <property type="match status" value="1"/>
</dbReference>
<dbReference type="Gene3D" id="1.25.40.10">
    <property type="entry name" value="Tetratricopeptide repeat domain"/>
    <property type="match status" value="1"/>
</dbReference>
<dbReference type="Gene3D" id="3.40.50.300">
    <property type="entry name" value="P-loop containing nucleotide triphosphate hydrolases"/>
    <property type="match status" value="1"/>
</dbReference>
<accession>A0A2U9P7P6</accession>
<evidence type="ECO:0000313" key="3">
    <source>
        <dbReference type="Proteomes" id="UP000247634"/>
    </source>
</evidence>
<dbReference type="PANTHER" id="PTHR47691:SF3">
    <property type="entry name" value="HTH-TYPE TRANSCRIPTIONAL REGULATOR RV0890C-RELATED"/>
    <property type="match status" value="1"/>
</dbReference>
<dbReference type="AlphaFoldDB" id="A0A2U9P7P6"/>
<evidence type="ECO:0000313" key="2">
    <source>
        <dbReference type="EMBL" id="AWT45567.1"/>
    </source>
</evidence>
<dbReference type="PRINTS" id="PR00364">
    <property type="entry name" value="DISEASERSIST"/>
</dbReference>
<dbReference type="PROSITE" id="PS50005">
    <property type="entry name" value="TPR"/>
    <property type="match status" value="2"/>
</dbReference>
<dbReference type="OrthoDB" id="3349744at2"/>
<dbReference type="KEGG" id="sact:DMT42_26970"/>
<organism evidence="2 3">
    <name type="scientific">Streptomyces actuosus</name>
    <dbReference type="NCBI Taxonomy" id="1885"/>
    <lineage>
        <taxon>Bacteria</taxon>
        <taxon>Bacillati</taxon>
        <taxon>Actinomycetota</taxon>
        <taxon>Actinomycetes</taxon>
        <taxon>Kitasatosporales</taxon>
        <taxon>Streptomycetaceae</taxon>
        <taxon>Streptomyces</taxon>
    </lineage>
</organism>
<dbReference type="Pfam" id="PF13424">
    <property type="entry name" value="TPR_12"/>
    <property type="match status" value="1"/>
</dbReference>